<name>A0A1H8HZ39_9MICO</name>
<sequence length="456" mass="47379">MRGTEPRNPPADRNAIFAPSRRRLAAFAVLIVTITGLSACSANAGSSGGEKFEKFLADEPDVVDVRTAGTNNLPFYGSVGGSVTVTDDASEKRVGELADLIAGYINKHDSTFLSWSPVRLEIGDFALSVDGVQAHNDEMLSLYSQLKATDGVVGATIDDRTLVDASSAAELVGVYDAAAALLGDTHRADTPLTATARGFVVSGGETGIRPDAAIDAFTAAAATFDLVGAALNPHAFGLKLQRQTDVAAATAFIAALPYAASLGPITVTSGLVTQTGEGDFTQVNGIVDRIGAVTGLLEVESTPTQLTLTVDSVTAAQRVDALIGDAVDAATLESLRYQFEGDDPEFVVIGTDYAVRQSSLATAALLLTDDFVESIVLNPSGGWVVVANTAGLVEFAPSVKRAFAAGSGITVQTVDREFQLEFTAVTPLIVVPPYFDDETTDPLTEAAFIAAWNAAP</sequence>
<proteinExistence type="predicted"/>
<dbReference type="RefSeq" id="WP_092110662.1">
    <property type="nucleotide sequence ID" value="NZ_FOCN01000010.1"/>
</dbReference>
<evidence type="ECO:0000313" key="2">
    <source>
        <dbReference type="Proteomes" id="UP000297654"/>
    </source>
</evidence>
<reference evidence="1 2" key="1">
    <citation type="submission" date="2019-03" db="EMBL/GenBank/DDBJ databases">
        <title>Genomics of glacier-inhabiting Cryobacterium strains.</title>
        <authorList>
            <person name="Liu Q."/>
            <person name="Xin Y.-H."/>
        </authorList>
    </citation>
    <scope>NUCLEOTIDE SEQUENCE [LARGE SCALE GENOMIC DNA]</scope>
    <source>
        <strain evidence="1 2">Hh15</strain>
    </source>
</reference>
<accession>A0A1H8HZ39</accession>
<dbReference type="AlphaFoldDB" id="A0A1H8HZ39"/>
<dbReference type="EMBL" id="SOFF01000009">
    <property type="protein sequence ID" value="TFB94238.1"/>
    <property type="molecule type" value="Genomic_DNA"/>
</dbReference>
<dbReference type="STRING" id="1424661.SAMN05216281_11096"/>
<dbReference type="OrthoDB" id="5110584at2"/>
<organism evidence="1 2">
    <name type="scientific">Cryobacterium luteum</name>
    <dbReference type="NCBI Taxonomy" id="1424661"/>
    <lineage>
        <taxon>Bacteria</taxon>
        <taxon>Bacillati</taxon>
        <taxon>Actinomycetota</taxon>
        <taxon>Actinomycetes</taxon>
        <taxon>Micrococcales</taxon>
        <taxon>Microbacteriaceae</taxon>
        <taxon>Cryobacterium</taxon>
    </lineage>
</organism>
<keyword evidence="2" id="KW-1185">Reference proteome</keyword>
<gene>
    <name evidence="1" type="ORF">E3O10_01985</name>
</gene>
<protein>
    <submittedName>
        <fullName evidence="1">Uncharacterized protein</fullName>
    </submittedName>
</protein>
<evidence type="ECO:0000313" key="1">
    <source>
        <dbReference type="EMBL" id="TFB94238.1"/>
    </source>
</evidence>
<comment type="caution">
    <text evidence="1">The sequence shown here is derived from an EMBL/GenBank/DDBJ whole genome shotgun (WGS) entry which is preliminary data.</text>
</comment>
<dbReference type="Proteomes" id="UP000297654">
    <property type="component" value="Unassembled WGS sequence"/>
</dbReference>